<evidence type="ECO:0000313" key="1">
    <source>
        <dbReference type="EMBL" id="SFU68406.1"/>
    </source>
</evidence>
<accession>A0A1I7I6M3</accession>
<sequence>MSVDTVKPLTNPMTMKIIASSAVPTGAETEKVLQIANDAELADIAASGALQGVARVELNFPKFTDGRAFSQAVLLRRRYGFAGDIRATGDVLIDQLVQMHRSGFTSAVLAEGQNPEVAERQFARYSAFYQGDALQPRPLFAREGA</sequence>
<protein>
    <recommendedName>
        <fullName evidence="3">DUF934 domain-containing protein</fullName>
    </recommendedName>
</protein>
<evidence type="ECO:0008006" key="3">
    <source>
        <dbReference type="Google" id="ProtNLM"/>
    </source>
</evidence>
<dbReference type="EMBL" id="FPBX01000014">
    <property type="protein sequence ID" value="SFU68406.1"/>
    <property type="molecule type" value="Genomic_DNA"/>
</dbReference>
<dbReference type="AlphaFoldDB" id="A0A1I7I6M3"/>
<evidence type="ECO:0000313" key="2">
    <source>
        <dbReference type="Proteomes" id="UP000183656"/>
    </source>
</evidence>
<gene>
    <name evidence="1" type="ORF">SAMN04489707_101476</name>
</gene>
<reference evidence="1 2" key="1">
    <citation type="submission" date="2016-10" db="EMBL/GenBank/DDBJ databases">
        <authorList>
            <person name="de Groot N.N."/>
        </authorList>
    </citation>
    <scope>NUCLEOTIDE SEQUENCE [LARGE SCALE GENOMIC DNA]</scope>
    <source>
        <strain evidence="1 2">R-24608</strain>
    </source>
</reference>
<dbReference type="Pfam" id="PF06073">
    <property type="entry name" value="DUF934"/>
    <property type="match status" value="1"/>
</dbReference>
<keyword evidence="2" id="KW-1185">Reference proteome</keyword>
<dbReference type="InterPro" id="IPR008318">
    <property type="entry name" value="UCP030820"/>
</dbReference>
<proteinExistence type="predicted"/>
<dbReference type="STRING" id="343013.SAMN04489707_101476"/>
<organism evidence="1 2">
    <name type="scientific">Paenacidovorax caeni</name>
    <dbReference type="NCBI Taxonomy" id="343013"/>
    <lineage>
        <taxon>Bacteria</taxon>
        <taxon>Pseudomonadati</taxon>
        <taxon>Pseudomonadota</taxon>
        <taxon>Betaproteobacteria</taxon>
        <taxon>Burkholderiales</taxon>
        <taxon>Comamonadaceae</taxon>
        <taxon>Paenacidovorax</taxon>
    </lineage>
</organism>
<dbReference type="Proteomes" id="UP000183656">
    <property type="component" value="Unassembled WGS sequence"/>
</dbReference>
<name>A0A1I7I6M3_9BURK</name>